<dbReference type="PANTHER" id="PTHR13800">
    <property type="entry name" value="TRANSIENT RECEPTOR POTENTIAL CATION CHANNEL, SUBFAMILY M, MEMBER 6"/>
    <property type="match status" value="1"/>
</dbReference>
<keyword evidence="2 5" id="KW-0812">Transmembrane</keyword>
<feature type="non-terminal residue" evidence="7">
    <location>
        <position position="323"/>
    </location>
</feature>
<dbReference type="GO" id="GO:0099604">
    <property type="term" value="F:ligand-gated calcium channel activity"/>
    <property type="evidence" value="ECO:0007669"/>
    <property type="project" value="TreeGrafter"/>
</dbReference>
<dbReference type="EMBL" id="JADWDJ010000014">
    <property type="protein sequence ID" value="KAG5270659.1"/>
    <property type="molecule type" value="Genomic_DNA"/>
</dbReference>
<reference evidence="7" key="1">
    <citation type="submission" date="2020-10" db="EMBL/GenBank/DDBJ databases">
        <title>Chromosome-scale genome assembly of the Allis shad, Alosa alosa.</title>
        <authorList>
            <person name="Margot Z."/>
            <person name="Christophe K."/>
            <person name="Cabau C."/>
            <person name="Louis A."/>
            <person name="Berthelot C."/>
            <person name="Parey E."/>
            <person name="Roest Crollius H."/>
            <person name="Montfort J."/>
            <person name="Robinson-Rechavi M."/>
            <person name="Bucao C."/>
            <person name="Bouchez O."/>
            <person name="Gislard M."/>
            <person name="Lluch J."/>
            <person name="Milhes M."/>
            <person name="Lampietro C."/>
            <person name="Lopez Roques C."/>
            <person name="Donnadieu C."/>
            <person name="Braasch I."/>
            <person name="Desvignes T."/>
            <person name="Postlethwait J."/>
            <person name="Bobe J."/>
            <person name="Guiguen Y."/>
        </authorList>
    </citation>
    <scope>NUCLEOTIDE SEQUENCE</scope>
    <source>
        <strain evidence="7">M-15738</strain>
        <tissue evidence="7">Blood</tissue>
    </source>
</reference>
<comment type="subcellular location">
    <subcellularLocation>
        <location evidence="1">Membrane</location>
        <topology evidence="1">Multi-pass membrane protein</topology>
    </subcellularLocation>
</comment>
<evidence type="ECO:0000256" key="4">
    <source>
        <dbReference type="ARBA" id="ARBA00023136"/>
    </source>
</evidence>
<feature type="transmembrane region" description="Helical" evidence="5">
    <location>
        <begin position="250"/>
        <end position="274"/>
    </location>
</feature>
<dbReference type="AlphaFoldDB" id="A0AAV6G6A9"/>
<dbReference type="GO" id="GO:0005227">
    <property type="term" value="F:calcium-activated cation channel activity"/>
    <property type="evidence" value="ECO:0007669"/>
    <property type="project" value="TreeGrafter"/>
</dbReference>
<feature type="transmembrane region" description="Helical" evidence="5">
    <location>
        <begin position="286"/>
        <end position="304"/>
    </location>
</feature>
<keyword evidence="8" id="KW-1185">Reference proteome</keyword>
<keyword evidence="4 5" id="KW-0472">Membrane</keyword>
<dbReference type="InterPro" id="IPR057366">
    <property type="entry name" value="TRPM-like"/>
</dbReference>
<accession>A0AAV6G6A9</accession>
<feature type="domain" description="TRPM-like" evidence="6">
    <location>
        <begin position="63"/>
        <end position="147"/>
    </location>
</feature>
<gene>
    <name evidence="7" type="ORF">AALO_G00195110</name>
</gene>
<evidence type="ECO:0000256" key="1">
    <source>
        <dbReference type="ARBA" id="ARBA00004141"/>
    </source>
</evidence>
<dbReference type="Pfam" id="PF25508">
    <property type="entry name" value="TRPM2"/>
    <property type="match status" value="1"/>
</dbReference>
<dbReference type="GO" id="GO:0005886">
    <property type="term" value="C:plasma membrane"/>
    <property type="evidence" value="ECO:0007669"/>
    <property type="project" value="TreeGrafter"/>
</dbReference>
<dbReference type="Proteomes" id="UP000823561">
    <property type="component" value="Chromosome 14"/>
</dbReference>
<evidence type="ECO:0000256" key="3">
    <source>
        <dbReference type="ARBA" id="ARBA00022989"/>
    </source>
</evidence>
<evidence type="ECO:0000313" key="7">
    <source>
        <dbReference type="EMBL" id="KAG5270659.1"/>
    </source>
</evidence>
<organism evidence="7 8">
    <name type="scientific">Alosa alosa</name>
    <name type="common">allis shad</name>
    <dbReference type="NCBI Taxonomy" id="278164"/>
    <lineage>
        <taxon>Eukaryota</taxon>
        <taxon>Metazoa</taxon>
        <taxon>Chordata</taxon>
        <taxon>Craniata</taxon>
        <taxon>Vertebrata</taxon>
        <taxon>Euteleostomi</taxon>
        <taxon>Actinopterygii</taxon>
        <taxon>Neopterygii</taxon>
        <taxon>Teleostei</taxon>
        <taxon>Clupei</taxon>
        <taxon>Clupeiformes</taxon>
        <taxon>Clupeoidei</taxon>
        <taxon>Clupeidae</taxon>
        <taxon>Alosa</taxon>
    </lineage>
</organism>
<evidence type="ECO:0000256" key="2">
    <source>
        <dbReference type="ARBA" id="ARBA00022692"/>
    </source>
</evidence>
<name>A0AAV6G6A9_9TELE</name>
<evidence type="ECO:0000259" key="6">
    <source>
        <dbReference type="Pfam" id="PF25508"/>
    </source>
</evidence>
<keyword evidence="3 5" id="KW-1133">Transmembrane helix</keyword>
<dbReference type="InterPro" id="IPR050927">
    <property type="entry name" value="TRPM"/>
</dbReference>
<sequence>MTPAKASIRSCQLRKEAKVASFKVTRTFQIWSSAVRTPGEIFSCGLSCRTDSRWPTTSGLWGPEAVAAALAGCKIMKEMAHLESEAESARSMKEAKYEQFALDLFSECYSNSEDRAYALLVRKTQCWSKSTVLTLATEADAKSFFAHDGVQAMLTKIWWGAMTTDTAISKLVLSFFCPPLIWTNLIKFSDDELQNRGRGEQFGELDSLDTEKALLLSDEDPLSVAAVGGRSTESSGATWSRFLLRRWRRFWSAPVTVFLGNVIMYFAFLILFTYVLLLDFQPPPPLGPSGAEIMLYFWVFTLVLEELRQSFFTDEDTSILKKL</sequence>
<evidence type="ECO:0000313" key="8">
    <source>
        <dbReference type="Proteomes" id="UP000823561"/>
    </source>
</evidence>
<proteinExistence type="predicted"/>
<evidence type="ECO:0000256" key="5">
    <source>
        <dbReference type="SAM" id="Phobius"/>
    </source>
</evidence>
<protein>
    <recommendedName>
        <fullName evidence="6">TRPM-like domain-containing protein</fullName>
    </recommendedName>
</protein>
<comment type="caution">
    <text evidence="7">The sequence shown here is derived from an EMBL/GenBank/DDBJ whole genome shotgun (WGS) entry which is preliminary data.</text>
</comment>
<dbReference type="PANTHER" id="PTHR13800:SF5">
    <property type="entry name" value="TRANSIENT RECEPTOR POTENTIAL CATION CHANNEL SUBFAMILY M MEMBER 5"/>
    <property type="match status" value="1"/>
</dbReference>